<name>A0A409VDY5_9AGAR</name>
<comment type="subcellular location">
    <subcellularLocation>
        <location evidence="1">Secreted</location>
    </subcellularLocation>
</comment>
<dbReference type="GO" id="GO:0005576">
    <property type="term" value="C:extracellular region"/>
    <property type="evidence" value="ECO:0007669"/>
    <property type="project" value="UniProtKB-SubCell"/>
</dbReference>
<evidence type="ECO:0000256" key="2">
    <source>
        <dbReference type="ARBA" id="ARBA00022525"/>
    </source>
</evidence>
<dbReference type="InterPro" id="IPR056304">
    <property type="entry name" value="Lip-like_C"/>
</dbReference>
<gene>
    <name evidence="7" type="ORF">CVT26_002064</name>
</gene>
<comment type="caution">
    <text evidence="7">The sequence shown here is derived from an EMBL/GenBank/DDBJ whole genome shotgun (WGS) entry which is preliminary data.</text>
</comment>
<evidence type="ECO:0000313" key="8">
    <source>
        <dbReference type="Proteomes" id="UP000284706"/>
    </source>
</evidence>
<dbReference type="STRING" id="231916.A0A409VDY5"/>
<dbReference type="GO" id="GO:0006629">
    <property type="term" value="P:lipid metabolic process"/>
    <property type="evidence" value="ECO:0007669"/>
    <property type="project" value="UniProtKB-KW"/>
</dbReference>
<evidence type="ECO:0000256" key="3">
    <source>
        <dbReference type="ARBA" id="ARBA00022729"/>
    </source>
</evidence>
<protein>
    <recommendedName>
        <fullName evidence="6">Lipase-like C-terminal domain-containing protein</fullName>
    </recommendedName>
</protein>
<keyword evidence="3" id="KW-0732">Signal</keyword>
<dbReference type="PANTHER" id="PTHR34043:SF3">
    <property type="entry name" value="ALPHA_BETA-HYDROLASES SUPERFAMILY PROTEIN"/>
    <property type="match status" value="1"/>
</dbReference>
<dbReference type="InterPro" id="IPR029058">
    <property type="entry name" value="AB_hydrolase_fold"/>
</dbReference>
<keyword evidence="4" id="KW-0378">Hydrolase</keyword>
<dbReference type="InParanoid" id="A0A409VDY5"/>
<keyword evidence="2" id="KW-0964">Secreted</keyword>
<dbReference type="EMBL" id="NHYE01005666">
    <property type="protein sequence ID" value="PPQ64525.1"/>
    <property type="molecule type" value="Genomic_DNA"/>
</dbReference>
<evidence type="ECO:0000256" key="4">
    <source>
        <dbReference type="ARBA" id="ARBA00022801"/>
    </source>
</evidence>
<dbReference type="Proteomes" id="UP000284706">
    <property type="component" value="Unassembled WGS sequence"/>
</dbReference>
<dbReference type="OrthoDB" id="206848at2759"/>
<dbReference type="AlphaFoldDB" id="A0A409VDY5"/>
<evidence type="ECO:0000256" key="1">
    <source>
        <dbReference type="ARBA" id="ARBA00004613"/>
    </source>
</evidence>
<organism evidence="7 8">
    <name type="scientific">Gymnopilus dilepis</name>
    <dbReference type="NCBI Taxonomy" id="231916"/>
    <lineage>
        <taxon>Eukaryota</taxon>
        <taxon>Fungi</taxon>
        <taxon>Dikarya</taxon>
        <taxon>Basidiomycota</taxon>
        <taxon>Agaricomycotina</taxon>
        <taxon>Agaricomycetes</taxon>
        <taxon>Agaricomycetidae</taxon>
        <taxon>Agaricales</taxon>
        <taxon>Agaricineae</taxon>
        <taxon>Hymenogastraceae</taxon>
        <taxon>Gymnopilus</taxon>
    </lineage>
</organism>
<sequence>MPFRKEVEPAPLVVVQGFLGGAGLAWDRHIKTFGDQTFVDRKIIIPSLGAVSSLHDRACELYFSLVGGTVDYGAEHSALHNHGRYGRTFSHGLYPMWSKENPLHFLGHSVVSLLPSFRYYPYAETYQGGPTLVKLQHLLANGQFGEEAHPDMVLSLNAGKRVFVKRIYAKLICSPFRGTQLVYTLGESITSAPNVRPFSVGAFLAKIVHIMAYFSPFLPAIIDVHADARALSCREASFLSFLKQLWKSDWAESKDATPYDMTFKAMEERESLFEGRAYPNSFYRSLVSTLTCRSRPHSRVDRRASLLSFLRGLSLEVCLLRITSRSIRSFNYDILRPIPSFLSLKSSTTEARHASEYKDSDGVVPSFSQWHPLPVTKCRHSAAVHRCFFEESPTNSNDVYPIPGTWIVTTVDGTHHLSLVPGLTKSEDSYQRAFWTDLGHWLKAVDASRA</sequence>
<evidence type="ECO:0000256" key="5">
    <source>
        <dbReference type="ARBA" id="ARBA00023098"/>
    </source>
</evidence>
<dbReference type="Gene3D" id="3.40.50.1820">
    <property type="entry name" value="alpha/beta hydrolase"/>
    <property type="match status" value="1"/>
</dbReference>
<accession>A0A409VDY5</accession>
<proteinExistence type="predicted"/>
<reference evidence="7 8" key="1">
    <citation type="journal article" date="2018" name="Evol. Lett.">
        <title>Horizontal gene cluster transfer increased hallucinogenic mushroom diversity.</title>
        <authorList>
            <person name="Reynolds H.T."/>
            <person name="Vijayakumar V."/>
            <person name="Gluck-Thaler E."/>
            <person name="Korotkin H.B."/>
            <person name="Matheny P.B."/>
            <person name="Slot J.C."/>
        </authorList>
    </citation>
    <scope>NUCLEOTIDE SEQUENCE [LARGE SCALE GENOMIC DNA]</scope>
    <source>
        <strain evidence="7 8">SRW20</strain>
    </source>
</reference>
<dbReference type="Pfam" id="PF24708">
    <property type="entry name" value="Lip_C"/>
    <property type="match status" value="1"/>
</dbReference>
<evidence type="ECO:0000259" key="6">
    <source>
        <dbReference type="Pfam" id="PF24708"/>
    </source>
</evidence>
<keyword evidence="8" id="KW-1185">Reference proteome</keyword>
<keyword evidence="5" id="KW-0443">Lipid metabolism</keyword>
<feature type="domain" description="Lipase-like C-terminal" evidence="6">
    <location>
        <begin position="46"/>
        <end position="110"/>
    </location>
</feature>
<evidence type="ECO:0000313" key="7">
    <source>
        <dbReference type="EMBL" id="PPQ64525.1"/>
    </source>
</evidence>
<dbReference type="GO" id="GO:0016787">
    <property type="term" value="F:hydrolase activity"/>
    <property type="evidence" value="ECO:0007669"/>
    <property type="project" value="UniProtKB-KW"/>
</dbReference>
<dbReference type="PANTHER" id="PTHR34043">
    <property type="entry name" value="ALPHA/BETA-HYDROLASES SUPERFAMILY PROTEIN"/>
    <property type="match status" value="1"/>
</dbReference>